<dbReference type="Proteomes" id="UP000004949">
    <property type="component" value="Unassembled WGS sequence"/>
</dbReference>
<gene>
    <name evidence="1" type="ORF">GMO_04790</name>
</gene>
<dbReference type="CDD" id="cd09024">
    <property type="entry name" value="Aldose_epim_lacX"/>
    <property type="match status" value="1"/>
</dbReference>
<dbReference type="SUPFAM" id="SSF74650">
    <property type="entry name" value="Galactose mutarotase-like"/>
    <property type="match status" value="1"/>
</dbReference>
<dbReference type="STRING" id="1088869.GMO_04790"/>
<evidence type="ECO:0000313" key="2">
    <source>
        <dbReference type="Proteomes" id="UP000004949"/>
    </source>
</evidence>
<organism evidence="1 2">
    <name type="scientific">Gluconobacter morbifer G707</name>
    <dbReference type="NCBI Taxonomy" id="1088869"/>
    <lineage>
        <taxon>Bacteria</taxon>
        <taxon>Pseudomonadati</taxon>
        <taxon>Pseudomonadota</taxon>
        <taxon>Alphaproteobacteria</taxon>
        <taxon>Acetobacterales</taxon>
        <taxon>Acetobacteraceae</taxon>
        <taxon>Gluconobacter</taxon>
    </lineage>
</organism>
<comment type="caution">
    <text evidence="1">The sequence shown here is derived from an EMBL/GenBank/DDBJ whole genome shotgun (WGS) entry which is preliminary data.</text>
</comment>
<dbReference type="Pfam" id="PF01263">
    <property type="entry name" value="Aldose_epim"/>
    <property type="match status" value="1"/>
</dbReference>
<name>G6XG64_9PROT</name>
<proteinExistence type="predicted"/>
<reference evidence="1 2" key="1">
    <citation type="submission" date="2011-10" db="EMBL/GenBank/DDBJ databases">
        <title>Genome sequence of Gluconobacter morbifer G707, isolated from Drosophila gut.</title>
        <authorList>
            <person name="Lee W.-J."/>
            <person name="Kim E.-K."/>
        </authorList>
    </citation>
    <scope>NUCLEOTIDE SEQUENCE [LARGE SCALE GENOMIC DNA]</scope>
    <source>
        <strain evidence="1 2">G707</strain>
    </source>
</reference>
<dbReference type="AlphaFoldDB" id="G6XG64"/>
<dbReference type="InterPro" id="IPR011013">
    <property type="entry name" value="Gal_mutarotase_sf_dom"/>
</dbReference>
<dbReference type="RefSeq" id="WP_008850629.1">
    <property type="nucleotide sequence ID" value="NZ_AGQV01000001.1"/>
</dbReference>
<sequence>MTTTPNPQHDFGTGALRASVRAQGAELVALKHDGRDLLWNAGPAWPRHSPVLFPIIGKLPGNRSTLNGQPVHLTQHGFARDRLFRWLEQTPDGCTLELVDDPESRHLFPAAFRLRLHYRIEGNRLIVSYELHNPADNATLHASLGAHPAFVWPLEAGVARDEHRLVFDEAEPEPIRRLGPDGLLKQDFPTPVQGRTLPLSDPLFENDAIIMDHPHSQGVSFLTPDETGLHVTWQGFRELGIWTKPGAEFLCIEPWYGFATPEGFVGDFSEKPGLLHLGPGKSWSAEWTVEPV</sequence>
<dbReference type="InterPro" id="IPR008183">
    <property type="entry name" value="Aldose_1/G6P_1-epimerase"/>
</dbReference>
<dbReference type="PATRIC" id="fig|1088869.3.peg.487"/>
<dbReference type="GO" id="GO:0030246">
    <property type="term" value="F:carbohydrate binding"/>
    <property type="evidence" value="ECO:0007669"/>
    <property type="project" value="InterPro"/>
</dbReference>
<keyword evidence="2" id="KW-1185">Reference proteome</keyword>
<dbReference type="eggNOG" id="COG2017">
    <property type="taxonomic scope" value="Bacteria"/>
</dbReference>
<evidence type="ECO:0000313" key="1">
    <source>
        <dbReference type="EMBL" id="EHH69172.1"/>
    </source>
</evidence>
<dbReference type="Gene3D" id="2.70.98.10">
    <property type="match status" value="1"/>
</dbReference>
<dbReference type="OrthoDB" id="9795355at2"/>
<accession>G6XG64</accession>
<dbReference type="GO" id="GO:0005975">
    <property type="term" value="P:carbohydrate metabolic process"/>
    <property type="evidence" value="ECO:0007669"/>
    <property type="project" value="InterPro"/>
</dbReference>
<dbReference type="GO" id="GO:0016853">
    <property type="term" value="F:isomerase activity"/>
    <property type="evidence" value="ECO:0007669"/>
    <property type="project" value="InterPro"/>
</dbReference>
<dbReference type="InterPro" id="IPR014718">
    <property type="entry name" value="GH-type_carb-bd"/>
</dbReference>
<dbReference type="EMBL" id="AGQV01000001">
    <property type="protein sequence ID" value="EHH69172.1"/>
    <property type="molecule type" value="Genomic_DNA"/>
</dbReference>
<protein>
    <submittedName>
        <fullName evidence="1">Putative LacX protein</fullName>
    </submittedName>
</protein>
<dbReference type="InterPro" id="IPR037481">
    <property type="entry name" value="LacX"/>
</dbReference>